<dbReference type="SUPFAM" id="SSF56281">
    <property type="entry name" value="Metallo-hydrolase/oxidoreductase"/>
    <property type="match status" value="1"/>
</dbReference>
<dbReference type="PANTHER" id="PTHR46504:SF2">
    <property type="entry name" value="TRNASE Z TRZ1"/>
    <property type="match status" value="1"/>
</dbReference>
<dbReference type="Gene3D" id="3.60.15.10">
    <property type="entry name" value="Ribonuclease Z/Hydroxyacylglutathione hydrolase-like"/>
    <property type="match status" value="1"/>
</dbReference>
<keyword evidence="3" id="KW-1185">Reference proteome</keyword>
<accession>A0A5J4N8H4</accession>
<proteinExistence type="predicted"/>
<dbReference type="Proteomes" id="UP000324629">
    <property type="component" value="Unassembled WGS sequence"/>
</dbReference>
<dbReference type="AlphaFoldDB" id="A0A5J4N8H4"/>
<protein>
    <submittedName>
        <fullName evidence="2">Ribonuclease Z</fullName>
    </submittedName>
</protein>
<dbReference type="EMBL" id="QNGE01005677">
    <property type="protein sequence ID" value="KAA3671871.1"/>
    <property type="molecule type" value="Genomic_DNA"/>
</dbReference>
<organism evidence="2 3">
    <name type="scientific">Paragonimus westermani</name>
    <dbReference type="NCBI Taxonomy" id="34504"/>
    <lineage>
        <taxon>Eukaryota</taxon>
        <taxon>Metazoa</taxon>
        <taxon>Spiralia</taxon>
        <taxon>Lophotrochozoa</taxon>
        <taxon>Platyhelminthes</taxon>
        <taxon>Trematoda</taxon>
        <taxon>Digenea</taxon>
        <taxon>Plagiorchiida</taxon>
        <taxon>Troglotremata</taxon>
        <taxon>Troglotrematidae</taxon>
        <taxon>Paragonimus</taxon>
    </lineage>
</organism>
<evidence type="ECO:0000313" key="3">
    <source>
        <dbReference type="Proteomes" id="UP000324629"/>
    </source>
</evidence>
<dbReference type="InterPro" id="IPR001279">
    <property type="entry name" value="Metallo-B-lactamas"/>
</dbReference>
<dbReference type="SMART" id="SM00849">
    <property type="entry name" value="Lactamase_B"/>
    <property type="match status" value="1"/>
</dbReference>
<reference evidence="2 3" key="1">
    <citation type="journal article" date="2019" name="Gigascience">
        <title>Whole-genome sequence of the oriental lung fluke Paragonimus westermani.</title>
        <authorList>
            <person name="Oey H."/>
            <person name="Zakrzewski M."/>
            <person name="Narain K."/>
            <person name="Devi K.R."/>
            <person name="Agatsuma T."/>
            <person name="Nawaratna S."/>
            <person name="Gobert G.N."/>
            <person name="Jones M.K."/>
            <person name="Ragan M.A."/>
            <person name="McManus D.P."/>
            <person name="Krause L."/>
        </authorList>
    </citation>
    <scope>NUCLEOTIDE SEQUENCE [LARGE SCALE GENOMIC DNA]</scope>
    <source>
        <strain evidence="2 3">IND2009</strain>
    </source>
</reference>
<dbReference type="Pfam" id="PF12706">
    <property type="entry name" value="Lactamase_B_2"/>
    <property type="match status" value="1"/>
</dbReference>
<feature type="domain" description="Metallo-beta-lactamase" evidence="1">
    <location>
        <begin position="19"/>
        <end position="211"/>
    </location>
</feature>
<gene>
    <name evidence="2" type="ORF">DEA37_0008738</name>
</gene>
<comment type="caution">
    <text evidence="2">The sequence shown here is derived from an EMBL/GenBank/DDBJ whole genome shotgun (WGS) entry which is preliminary data.</text>
</comment>
<sequence>MQYQQVGSFSVFSWSVAGNETCVGVHAGQMRFAFDMGFAPHPLISCDHVFISHGHADHVGAIPQHMKKRRLNHLPNAVYYMHPCLIGHVRTVCKAFAAMSELDETGQTEYDCTLVPIVPESRIKLGETGWSVEAIATHHTVQSQGYVLFTRNPSGDDDYPEIAYLGDSRFSVLKNARSAFPPLLSVRLLIMEATFLDRPERLMERACTHGHTHLDELRQNSSLFKHVGNVYLIHFSARYNTEQIERLTHMGMPSWLAGRIVPSLCAQKCLALGW</sequence>
<evidence type="ECO:0000313" key="2">
    <source>
        <dbReference type="EMBL" id="KAA3671871.1"/>
    </source>
</evidence>
<dbReference type="InterPro" id="IPR036866">
    <property type="entry name" value="RibonucZ/Hydroxyglut_hydro"/>
</dbReference>
<name>A0A5J4N8H4_9TREM</name>
<evidence type="ECO:0000259" key="1">
    <source>
        <dbReference type="SMART" id="SM00849"/>
    </source>
</evidence>
<dbReference type="PANTHER" id="PTHR46504">
    <property type="entry name" value="TRNASE Z TRZ1"/>
    <property type="match status" value="1"/>
</dbReference>